<evidence type="ECO:0000313" key="2">
    <source>
        <dbReference type="Proteomes" id="UP000699462"/>
    </source>
</evidence>
<accession>A0A8T0DFE8</accession>
<organism evidence="1 2">
    <name type="scientific">Paragonimus westermani</name>
    <dbReference type="NCBI Taxonomy" id="34504"/>
    <lineage>
        <taxon>Eukaryota</taxon>
        <taxon>Metazoa</taxon>
        <taxon>Spiralia</taxon>
        <taxon>Lophotrochozoa</taxon>
        <taxon>Platyhelminthes</taxon>
        <taxon>Trematoda</taxon>
        <taxon>Digenea</taxon>
        <taxon>Plagiorchiida</taxon>
        <taxon>Troglotremata</taxon>
        <taxon>Troglotrematidae</taxon>
        <taxon>Paragonimus</taxon>
    </lineage>
</organism>
<dbReference type="EMBL" id="JTDF01005655">
    <property type="protein sequence ID" value="KAF8566076.1"/>
    <property type="molecule type" value="Genomic_DNA"/>
</dbReference>
<dbReference type="Proteomes" id="UP000699462">
    <property type="component" value="Unassembled WGS sequence"/>
</dbReference>
<keyword evidence="2" id="KW-1185">Reference proteome</keyword>
<sequence length="82" mass="9253">MACNRSYQTDVRTPTPKERCLLVHLRCPKIQISCSPGEIKEYPVTRIRATKIALTPMNTPVVQTGDVTVALYKFETDVPVVY</sequence>
<comment type="caution">
    <text evidence="1">The sequence shown here is derived from an EMBL/GenBank/DDBJ whole genome shotgun (WGS) entry which is preliminary data.</text>
</comment>
<proteinExistence type="predicted"/>
<name>A0A8T0DFE8_9TREM</name>
<protein>
    <submittedName>
        <fullName evidence="1">Uncharacterized protein</fullName>
    </submittedName>
</protein>
<gene>
    <name evidence="1" type="ORF">P879_03625</name>
</gene>
<reference evidence="1 2" key="1">
    <citation type="submission" date="2019-07" db="EMBL/GenBank/DDBJ databases">
        <title>Annotation for the trematode Paragonimus westermani.</title>
        <authorList>
            <person name="Choi Y.-J."/>
        </authorList>
    </citation>
    <scope>NUCLEOTIDE SEQUENCE [LARGE SCALE GENOMIC DNA]</scope>
    <source>
        <strain evidence="1">180907_Pwestermani</strain>
    </source>
</reference>
<evidence type="ECO:0000313" key="1">
    <source>
        <dbReference type="EMBL" id="KAF8566076.1"/>
    </source>
</evidence>
<dbReference type="AlphaFoldDB" id="A0A8T0DFE8"/>